<evidence type="ECO:0000313" key="4">
    <source>
        <dbReference type="Proteomes" id="UP000054387"/>
    </source>
</evidence>
<feature type="domain" description="Beta-lactamase-related" evidence="2">
    <location>
        <begin position="16"/>
        <end position="329"/>
    </location>
</feature>
<dbReference type="Pfam" id="PF00144">
    <property type="entry name" value="Beta-lactamase"/>
    <property type="match status" value="1"/>
</dbReference>
<dbReference type="AlphaFoldDB" id="A0A0W1RD91"/>
<evidence type="ECO:0000256" key="1">
    <source>
        <dbReference type="ARBA" id="ARBA00022801"/>
    </source>
</evidence>
<dbReference type="EMBL" id="LOPU01000004">
    <property type="protein sequence ID" value="KTG11465.1"/>
    <property type="molecule type" value="Genomic_DNA"/>
</dbReference>
<dbReference type="RefSeq" id="WP_058580199.1">
    <property type="nucleotide sequence ID" value="NZ_LOPU01000004.1"/>
</dbReference>
<evidence type="ECO:0000313" key="3">
    <source>
        <dbReference type="EMBL" id="KTG11465.1"/>
    </source>
</evidence>
<dbReference type="GO" id="GO:0016787">
    <property type="term" value="F:hydrolase activity"/>
    <property type="evidence" value="ECO:0007669"/>
    <property type="project" value="UniProtKB-KW"/>
</dbReference>
<accession>A0A0W1RD91</accession>
<dbReference type="PANTHER" id="PTHR43283:SF11">
    <property type="entry name" value="BETA-LACTAMASE-RELATED DOMAIN-CONTAINING PROTEIN"/>
    <property type="match status" value="1"/>
</dbReference>
<keyword evidence="1 3" id="KW-0378">Hydrolase</keyword>
<proteinExistence type="predicted"/>
<dbReference type="STRING" id="1514971.AUR64_04215"/>
<dbReference type="Proteomes" id="UP000054387">
    <property type="component" value="Unassembled WGS sequence"/>
</dbReference>
<evidence type="ECO:0000259" key="2">
    <source>
        <dbReference type="Pfam" id="PF00144"/>
    </source>
</evidence>
<reference evidence="3 4" key="1">
    <citation type="submission" date="2015-12" db="EMBL/GenBank/DDBJ databases">
        <title>Haloprofundus marisrubri gen. nov., sp. nov., an extremely halophilic archaeon isolated from the Discovery deep brine-seawater interface in the Red Sea.</title>
        <authorList>
            <person name="Zhang G."/>
            <person name="Stingl U."/>
            <person name="Rashid M."/>
        </authorList>
    </citation>
    <scope>NUCLEOTIDE SEQUENCE [LARGE SCALE GENOMIC DNA]</scope>
    <source>
        <strain evidence="3 4">SB9</strain>
    </source>
</reference>
<keyword evidence="4" id="KW-1185">Reference proteome</keyword>
<sequence length="349" mass="38012">MTELHSGQDTALTEFLHDGLEQDVYPGAVAAVGTTTGINHVSVVGSRNPNREKPMQRTTRFDAASLTKPVVTTTVALSLVEDGQITLSDTLAEHLPALNGYSRGDRTLQSLLTHSSGFQPYGFDESWDSVDAALAGLQDISIVEAPSVSRFKYSCLNFIYLAAALRGATGESLSNLAEKYVFDRIGMKDSELGPLTDVSNIAATYDHQYRNQILRGDVHDPLGWAMNGESGNAGLFTTVDDLAAFAQAYLKPGKVLSAAMLKRLQADWLPKLETPMSLGWRLAHETYPAPNWSESGLGHTGYTGTSLWLNHESGQFAILLTNQVYDGKETGLIRLREQFHAMVAANKFE</sequence>
<dbReference type="InterPro" id="IPR050789">
    <property type="entry name" value="Diverse_Enzym_Activities"/>
</dbReference>
<dbReference type="OrthoDB" id="111095at2157"/>
<gene>
    <name evidence="3" type="ORF">AUR64_04215</name>
</gene>
<name>A0A0W1RD91_9EURY</name>
<protein>
    <submittedName>
        <fullName evidence="3">Serine hydrolase</fullName>
    </submittedName>
</protein>
<comment type="caution">
    <text evidence="3">The sequence shown here is derived from an EMBL/GenBank/DDBJ whole genome shotgun (WGS) entry which is preliminary data.</text>
</comment>
<dbReference type="InterPro" id="IPR012338">
    <property type="entry name" value="Beta-lactam/transpept-like"/>
</dbReference>
<dbReference type="Gene3D" id="3.40.710.10">
    <property type="entry name" value="DD-peptidase/beta-lactamase superfamily"/>
    <property type="match status" value="1"/>
</dbReference>
<dbReference type="PANTHER" id="PTHR43283">
    <property type="entry name" value="BETA-LACTAMASE-RELATED"/>
    <property type="match status" value="1"/>
</dbReference>
<dbReference type="InterPro" id="IPR001466">
    <property type="entry name" value="Beta-lactam-related"/>
</dbReference>
<organism evidence="3 4">
    <name type="scientific">Haloprofundus marisrubri</name>
    <dbReference type="NCBI Taxonomy" id="1514971"/>
    <lineage>
        <taxon>Archaea</taxon>
        <taxon>Methanobacteriati</taxon>
        <taxon>Methanobacteriota</taxon>
        <taxon>Stenosarchaea group</taxon>
        <taxon>Halobacteria</taxon>
        <taxon>Halobacteriales</taxon>
        <taxon>Haloferacaceae</taxon>
        <taxon>Haloprofundus</taxon>
    </lineage>
</organism>
<dbReference type="SUPFAM" id="SSF56601">
    <property type="entry name" value="beta-lactamase/transpeptidase-like"/>
    <property type="match status" value="1"/>
</dbReference>